<dbReference type="AlphaFoldDB" id="A0A3B1EA14"/>
<dbReference type="EMBL" id="UOYO01000009">
    <property type="protein sequence ID" value="VAY86338.1"/>
    <property type="molecule type" value="Genomic_DNA"/>
</dbReference>
<name>A0A3B1EA14_9ZZZZ</name>
<evidence type="ECO:0000313" key="1">
    <source>
        <dbReference type="EMBL" id="VAY86338.1"/>
    </source>
</evidence>
<reference evidence="1" key="1">
    <citation type="submission" date="2018-10" db="EMBL/GenBank/DDBJ databases">
        <authorList>
            <person name="Aoki K."/>
        </authorList>
    </citation>
    <scope>NUCLEOTIDE SEQUENCE</scope>
</reference>
<organism evidence="1">
    <name type="scientific">hydrothermal vent metagenome</name>
    <dbReference type="NCBI Taxonomy" id="652676"/>
    <lineage>
        <taxon>unclassified sequences</taxon>
        <taxon>metagenomes</taxon>
        <taxon>ecological metagenomes</taxon>
    </lineage>
</organism>
<gene>
    <name evidence="1" type="ORF">MNB_ARC-1_836</name>
</gene>
<sequence length="48" mass="5005">MGINTILALLTGGAIGFLITLTGVSGGALLMPILTCLQYGCIRCYWNS</sequence>
<protein>
    <submittedName>
        <fullName evidence="1">Uncharacterized protein</fullName>
    </submittedName>
</protein>
<accession>A0A3B1EA14</accession>
<proteinExistence type="predicted"/>